<name>A0A0F8Y871_9ZZZZ</name>
<feature type="non-terminal residue" evidence="1">
    <location>
        <position position="76"/>
    </location>
</feature>
<comment type="caution">
    <text evidence="1">The sequence shown here is derived from an EMBL/GenBank/DDBJ whole genome shotgun (WGS) entry which is preliminary data.</text>
</comment>
<sequence length="76" mass="8811">MEKWANHLISAIRYSPDHKYITELVQHEDENDSISEGAIVNKLDVTDGIKKGKIYMTIFNSNDNWKIGEKIQVFMV</sequence>
<reference evidence="1" key="1">
    <citation type="journal article" date="2015" name="Nature">
        <title>Complex archaea that bridge the gap between prokaryotes and eukaryotes.</title>
        <authorList>
            <person name="Spang A."/>
            <person name="Saw J.H."/>
            <person name="Jorgensen S.L."/>
            <person name="Zaremba-Niedzwiedzka K."/>
            <person name="Martijn J."/>
            <person name="Lind A.E."/>
            <person name="van Eijk R."/>
            <person name="Schleper C."/>
            <person name="Guy L."/>
            <person name="Ettema T.J."/>
        </authorList>
    </citation>
    <scope>NUCLEOTIDE SEQUENCE</scope>
</reference>
<accession>A0A0F8Y871</accession>
<protein>
    <submittedName>
        <fullName evidence="1">Uncharacterized protein</fullName>
    </submittedName>
</protein>
<dbReference type="AlphaFoldDB" id="A0A0F8Y871"/>
<dbReference type="EMBL" id="LAZR01054866">
    <property type="protein sequence ID" value="KKK77622.1"/>
    <property type="molecule type" value="Genomic_DNA"/>
</dbReference>
<evidence type="ECO:0000313" key="1">
    <source>
        <dbReference type="EMBL" id="KKK77622.1"/>
    </source>
</evidence>
<organism evidence="1">
    <name type="scientific">marine sediment metagenome</name>
    <dbReference type="NCBI Taxonomy" id="412755"/>
    <lineage>
        <taxon>unclassified sequences</taxon>
        <taxon>metagenomes</taxon>
        <taxon>ecological metagenomes</taxon>
    </lineage>
</organism>
<proteinExistence type="predicted"/>
<gene>
    <name evidence="1" type="ORF">LCGC14_2851750</name>
</gene>